<reference evidence="2" key="3">
    <citation type="submission" date="2025-09" db="UniProtKB">
        <authorList>
            <consortium name="Ensembl"/>
        </authorList>
    </citation>
    <scope>IDENTIFICATION</scope>
</reference>
<feature type="compositionally biased region" description="Polar residues" evidence="1">
    <location>
        <begin position="72"/>
        <end position="91"/>
    </location>
</feature>
<sequence>MNTSGCSAMKWKSIDSPLGTDLCASKTHALSTGNLYPSSSSPCQHQHSTFPFLIRIASQSQLQLVPLPSETPPGNTSSQITPARTSNTHEYSTWVCR</sequence>
<dbReference type="Bgee" id="ENSCSAG00000019249">
    <property type="expression patterns" value="Expressed in blood"/>
</dbReference>
<reference evidence="2" key="2">
    <citation type="submission" date="2025-08" db="UniProtKB">
        <authorList>
            <consortium name="Ensembl"/>
        </authorList>
    </citation>
    <scope>IDENTIFICATION</scope>
</reference>
<proteinExistence type="predicted"/>
<reference evidence="2 3" key="1">
    <citation type="submission" date="2014-03" db="EMBL/GenBank/DDBJ databases">
        <authorList>
            <person name="Warren W."/>
            <person name="Wilson R.K."/>
        </authorList>
    </citation>
    <scope>NUCLEOTIDE SEQUENCE</scope>
</reference>
<evidence type="ECO:0000313" key="2">
    <source>
        <dbReference type="Ensembl" id="ENSCSAP00000018759.1"/>
    </source>
</evidence>
<evidence type="ECO:0000256" key="1">
    <source>
        <dbReference type="SAM" id="MobiDB-lite"/>
    </source>
</evidence>
<dbReference type="AlphaFoldDB" id="A0A0D9SD20"/>
<accession>A0A0D9SD20</accession>
<keyword evidence="3" id="KW-1185">Reference proteome</keyword>
<protein>
    <submittedName>
        <fullName evidence="2">Uncharacterized protein</fullName>
    </submittedName>
</protein>
<dbReference type="Ensembl" id="ENSCSAT00000019339.1">
    <property type="protein sequence ID" value="ENSCSAP00000018759.1"/>
    <property type="gene ID" value="ENSCSAG00000019249.1"/>
</dbReference>
<name>A0A0D9SD20_CHLSB</name>
<dbReference type="EMBL" id="AQIB01022713">
    <property type="status" value="NOT_ANNOTATED_CDS"/>
    <property type="molecule type" value="Genomic_DNA"/>
</dbReference>
<organism evidence="2 3">
    <name type="scientific">Chlorocebus sabaeus</name>
    <name type="common">Green monkey</name>
    <name type="synonym">Simia sabaea</name>
    <dbReference type="NCBI Taxonomy" id="60711"/>
    <lineage>
        <taxon>Eukaryota</taxon>
        <taxon>Metazoa</taxon>
        <taxon>Chordata</taxon>
        <taxon>Craniata</taxon>
        <taxon>Vertebrata</taxon>
        <taxon>Euteleostomi</taxon>
        <taxon>Mammalia</taxon>
        <taxon>Eutheria</taxon>
        <taxon>Euarchontoglires</taxon>
        <taxon>Primates</taxon>
        <taxon>Haplorrhini</taxon>
        <taxon>Catarrhini</taxon>
        <taxon>Cercopithecidae</taxon>
        <taxon>Cercopithecinae</taxon>
        <taxon>Chlorocebus</taxon>
    </lineage>
</organism>
<dbReference type="Proteomes" id="UP000029965">
    <property type="component" value="Chromosome 11"/>
</dbReference>
<evidence type="ECO:0000313" key="3">
    <source>
        <dbReference type="Proteomes" id="UP000029965"/>
    </source>
</evidence>
<feature type="region of interest" description="Disordered" evidence="1">
    <location>
        <begin position="67"/>
        <end position="97"/>
    </location>
</feature>